<dbReference type="CDD" id="cd00093">
    <property type="entry name" value="HTH_XRE"/>
    <property type="match status" value="1"/>
</dbReference>
<dbReference type="KEGG" id="cbaa:SRAA_1680"/>
<dbReference type="InterPro" id="IPR010982">
    <property type="entry name" value="Lambda_DNA-bd_dom_sf"/>
</dbReference>
<organism evidence="2 3">
    <name type="scientific">Serpentinimonas raichei</name>
    <dbReference type="NCBI Taxonomy" id="1458425"/>
    <lineage>
        <taxon>Bacteria</taxon>
        <taxon>Pseudomonadati</taxon>
        <taxon>Pseudomonadota</taxon>
        <taxon>Betaproteobacteria</taxon>
        <taxon>Burkholderiales</taxon>
        <taxon>Comamonadaceae</taxon>
        <taxon>Serpentinimonas</taxon>
    </lineage>
</organism>
<reference evidence="2 3" key="1">
    <citation type="journal article" date="2014" name="Nat. Commun.">
        <title>Physiological and genomic features of highly alkaliphilic hydrogen-utilizing Betaproteobacteria from a continental serpentinizing site.</title>
        <authorList>
            <person name="Suzuki S."/>
            <person name="Kuenen J.G."/>
            <person name="Schipper K."/>
            <person name="van der Velde S."/>
            <person name="Ishii S."/>
            <person name="Wu A."/>
            <person name="Sorokin D.Y."/>
            <person name="Tenney A."/>
            <person name="Meng X.Y."/>
            <person name="Morrill P.L."/>
            <person name="Kamagata Y."/>
            <person name="Muyzer G."/>
            <person name="Nealson K.H."/>
        </authorList>
    </citation>
    <scope>NUCLEOTIDE SEQUENCE [LARGE SCALE GENOMIC DNA]</scope>
    <source>
        <strain evidence="2 3">A1</strain>
    </source>
</reference>
<dbReference type="InterPro" id="IPR001387">
    <property type="entry name" value="Cro/C1-type_HTH"/>
</dbReference>
<dbReference type="GO" id="GO:0003677">
    <property type="term" value="F:DNA binding"/>
    <property type="evidence" value="ECO:0007669"/>
    <property type="project" value="InterPro"/>
</dbReference>
<dbReference type="RefSeq" id="WP_045532077.1">
    <property type="nucleotide sequence ID" value="NZ_AP014568.1"/>
</dbReference>
<gene>
    <name evidence="2" type="primary">hipB</name>
    <name evidence="2" type="ORF">SRAA_1680</name>
</gene>
<proteinExistence type="predicted"/>
<dbReference type="PROSITE" id="PS50943">
    <property type="entry name" value="HTH_CROC1"/>
    <property type="match status" value="1"/>
</dbReference>
<accession>A0A060NRJ3</accession>
<dbReference type="AlphaFoldDB" id="A0A060NRJ3"/>
<sequence>MSHRIQPLVTPTQLGAVLQGARKSLKLTQAQLGERLGLSQRRVSELERAPGTLSVDQLMALCAQLGLQLSVQPHARACEAPEVQAGEW</sequence>
<feature type="domain" description="HTH cro/C1-type" evidence="1">
    <location>
        <begin position="18"/>
        <end position="72"/>
    </location>
</feature>
<evidence type="ECO:0000313" key="3">
    <source>
        <dbReference type="Proteomes" id="UP000067461"/>
    </source>
</evidence>
<dbReference type="HOGENOM" id="CLU_066192_47_2_4"/>
<protein>
    <submittedName>
        <fullName evidence="2">Predicted transcriptional regulators</fullName>
    </submittedName>
</protein>
<name>A0A060NRJ3_9BURK</name>
<dbReference type="Gene3D" id="1.10.260.40">
    <property type="entry name" value="lambda repressor-like DNA-binding domains"/>
    <property type="match status" value="1"/>
</dbReference>
<dbReference type="OrthoDB" id="8757559at2"/>
<evidence type="ECO:0000313" key="2">
    <source>
        <dbReference type="EMBL" id="BAO81534.1"/>
    </source>
</evidence>
<keyword evidence="3" id="KW-1185">Reference proteome</keyword>
<dbReference type="SUPFAM" id="SSF47413">
    <property type="entry name" value="lambda repressor-like DNA-binding domains"/>
    <property type="match status" value="1"/>
</dbReference>
<dbReference type="SMART" id="SM00530">
    <property type="entry name" value="HTH_XRE"/>
    <property type="match status" value="1"/>
</dbReference>
<dbReference type="EMBL" id="AP014568">
    <property type="protein sequence ID" value="BAO81534.1"/>
    <property type="molecule type" value="Genomic_DNA"/>
</dbReference>
<dbReference type="Proteomes" id="UP000067461">
    <property type="component" value="Chromosome"/>
</dbReference>
<dbReference type="Pfam" id="PF01381">
    <property type="entry name" value="HTH_3"/>
    <property type="match status" value="1"/>
</dbReference>
<evidence type="ECO:0000259" key="1">
    <source>
        <dbReference type="PROSITE" id="PS50943"/>
    </source>
</evidence>